<dbReference type="Gene3D" id="1.10.30.50">
    <property type="match status" value="1"/>
</dbReference>
<gene>
    <name evidence="14" type="primary">LOC102803512</name>
</gene>
<feature type="domain" description="Helicase C-terminal" evidence="12">
    <location>
        <begin position="315"/>
        <end position="481"/>
    </location>
</feature>
<feature type="region of interest" description="Disordered" evidence="9">
    <location>
        <begin position="494"/>
        <end position="521"/>
    </location>
</feature>
<dbReference type="PROSITE" id="PS51194">
    <property type="entry name" value="HELICASE_CTER"/>
    <property type="match status" value="1"/>
</dbReference>
<evidence type="ECO:0000256" key="5">
    <source>
        <dbReference type="ARBA" id="ARBA00022806"/>
    </source>
</evidence>
<evidence type="ECO:0000313" key="13">
    <source>
        <dbReference type="Proteomes" id="UP000694865"/>
    </source>
</evidence>
<keyword evidence="1" id="KW-0479">Metal-binding</keyword>
<keyword evidence="5" id="KW-0347">Helicase</keyword>
<evidence type="ECO:0000259" key="11">
    <source>
        <dbReference type="PROSITE" id="PS51192"/>
    </source>
</evidence>
<dbReference type="PANTHER" id="PTHR45766">
    <property type="entry name" value="DNA ANNEALING HELICASE AND ENDONUCLEASE ZRANB3 FAMILY MEMBER"/>
    <property type="match status" value="1"/>
</dbReference>
<dbReference type="Pfam" id="PF00176">
    <property type="entry name" value="SNF2-rel_dom"/>
    <property type="match status" value="1"/>
</dbReference>
<dbReference type="CDD" id="cd18010">
    <property type="entry name" value="DEXHc_HARP_SMARCAL1"/>
    <property type="match status" value="1"/>
</dbReference>
<evidence type="ECO:0000256" key="9">
    <source>
        <dbReference type="SAM" id="MobiDB-lite"/>
    </source>
</evidence>
<dbReference type="Gene3D" id="3.40.50.300">
    <property type="entry name" value="P-loop containing nucleotide triphosphate hydrolases"/>
    <property type="match status" value="1"/>
</dbReference>
<keyword evidence="7" id="KW-0067">ATP-binding</keyword>
<dbReference type="InterPro" id="IPR038718">
    <property type="entry name" value="SNF2-like_sf"/>
</dbReference>
<feature type="region of interest" description="Disordered" evidence="9">
    <location>
        <begin position="535"/>
        <end position="556"/>
    </location>
</feature>
<dbReference type="InterPro" id="IPR049730">
    <property type="entry name" value="SNF2/RAD54-like_C"/>
</dbReference>
<dbReference type="Gene3D" id="3.40.50.10810">
    <property type="entry name" value="Tandem AAA-ATPase domain"/>
    <property type="match status" value="1"/>
</dbReference>
<feature type="region of interest" description="Disordered" evidence="9">
    <location>
        <begin position="920"/>
        <end position="945"/>
    </location>
</feature>
<evidence type="ECO:0000256" key="8">
    <source>
        <dbReference type="PROSITE-ProRule" id="PRU00322"/>
    </source>
</evidence>
<accession>A0ABM0LTT6</accession>
<reference evidence="14" key="1">
    <citation type="submission" date="2025-08" db="UniProtKB">
        <authorList>
            <consortium name="RefSeq"/>
        </authorList>
    </citation>
    <scope>IDENTIFICATION</scope>
    <source>
        <tissue evidence="14">Testes</tissue>
    </source>
</reference>
<protein>
    <submittedName>
        <fullName evidence="14">DNA annealing helicase and endonuclease ZRANB3-like</fullName>
    </submittedName>
</protein>
<dbReference type="InterPro" id="IPR036443">
    <property type="entry name" value="Znf_RanBP2_sf"/>
</dbReference>
<dbReference type="SUPFAM" id="SSF90209">
    <property type="entry name" value="Ran binding protein zinc finger-like"/>
    <property type="match status" value="1"/>
</dbReference>
<dbReference type="Pfam" id="PF00271">
    <property type="entry name" value="Helicase_C"/>
    <property type="match status" value="1"/>
</dbReference>
<dbReference type="InterPro" id="IPR001650">
    <property type="entry name" value="Helicase_C-like"/>
</dbReference>
<dbReference type="SUPFAM" id="SSF52540">
    <property type="entry name" value="P-loop containing nucleoside triphosphate hydrolases"/>
    <property type="match status" value="2"/>
</dbReference>
<dbReference type="InterPro" id="IPR000330">
    <property type="entry name" value="SNF2_N"/>
</dbReference>
<keyword evidence="13" id="KW-1185">Reference proteome</keyword>
<dbReference type="InterPro" id="IPR001876">
    <property type="entry name" value="Znf_RanBP2"/>
</dbReference>
<dbReference type="InterPro" id="IPR003615">
    <property type="entry name" value="HNH_nuc"/>
</dbReference>
<keyword evidence="2" id="KW-0547">Nucleotide-binding</keyword>
<dbReference type="PROSITE" id="PS51192">
    <property type="entry name" value="HELICASE_ATP_BIND_1"/>
    <property type="match status" value="1"/>
</dbReference>
<feature type="compositionally biased region" description="Basic residues" evidence="9">
    <location>
        <begin position="535"/>
        <end position="546"/>
    </location>
</feature>
<feature type="compositionally biased region" description="Acidic residues" evidence="9">
    <location>
        <begin position="499"/>
        <end position="513"/>
    </location>
</feature>
<evidence type="ECO:0000256" key="4">
    <source>
        <dbReference type="ARBA" id="ARBA00022801"/>
    </source>
</evidence>
<sequence length="1271" mass="144316">MAAGEDRVLDCLPTVLNEKLLPFQRDGVKYAIHKKGRCLIGDEMGLGKTIQAIAVAYYYKSEWPLLIVVPSSLKYPWTEELEKWLPELQPNDINMIASSTDTGGISTSKISILGYGLLRNDFQTLQHAISSQNFQVVIVDESHYIKNMKTARTKILLPIVQNSKRALLLTGTPALSRPAELYPQIQALKANLLGNWTAYAKRYCDAKWKYYGRQKSWDTSGANHLPELHKMLKKHIMIRREKKQVLTQLPPKRKQRIPFVLNDTPQKKEVDRLMENLKNVLNGETVFEEGVNPKIVINGLISSLYIKTAEAKAGAVRDYVKTLLDNRDQKFLVFAHHHFMMQALTDAILEYNKEHHSNIKFIRIDGTVPVAERARLVKSFQNEDDVKVAILSILAAGTGLTLTAATQVVFAELHWTPGVMDQCEDRAHRIGQLNSIQVHYLVAMSTIDDFMWAAISRKVSVVSHALSGTLQQLKVDECDKSDVDFLSHAAAWLPRKQQEDDEEEDDDDDDDDLYFSSQSQDSRQKSILSFFTPKHKVSPRKRKMKSSPRSNIKESSLLHGNQSVVTVISDDEEHFQNQPIRKKLKTSHKPITDCVTPTQKNMKRDKLMTDDDVESDSGMCCILGDNFSTPDQKTSNVRMKADKKQKLWNCGACTFENHDDLPFCEICDTPRKNQRQKEIESIVESENEDAITMAEISDVTTETDDTFTKIDDATDSDDTIIVDYTEVDTSVSKKSAHAVIDKNPTDGLETMATPKMKPVIKTDEEQYNDTNTPHKSVVDDKWCHISVHERFHYSASKYTDRIYLYDESGCPLNASFYPMDVQNKDVDNLPDILHHPHNLRLVKRFVRQWNSINDIRKRQVRKSGEVFYNVHEMLNGILEKQSSHGKCNKRYLTKEDFAQKAKKTAENIGGSVRVVAKHKITPKRMQTERGHKTSPKKNSRRKSKQAKEIEELMMLAADHDDCWSDEEDTSATQSDTAQFHSISPKTSADIKHYPGNRSKSNTQATRTVNSVISKTLANNANKSLPSDDEFDPFNTVIKQNSFHVCPDKDPSTSMSSISVKPCSDGRNKNGDDSKDVIDDDDITATCTRLQVVDSEGRPLCLYCNQPCRTDQSLPSTSNRNHDWDTRYCSEKCKDDHYLRARGGYVREQLFSIEHGICQICRRNIHELYLQVKALPKGERKDFLTGTHFSKLPVKILNGIIDKPSEGKFWQADHIVAVSNGGGLCSLDNFRTLCTVCHRSVTNIQSRQRKQDKKIAARRSAGFADITAFFKS</sequence>
<evidence type="ECO:0000259" key="12">
    <source>
        <dbReference type="PROSITE" id="PS51194"/>
    </source>
</evidence>
<feature type="domain" description="RanBP2-type" evidence="10">
    <location>
        <begin position="644"/>
        <end position="673"/>
    </location>
</feature>
<dbReference type="SMART" id="SM00547">
    <property type="entry name" value="ZnF_RBZ"/>
    <property type="match status" value="1"/>
</dbReference>
<evidence type="ECO:0000313" key="14">
    <source>
        <dbReference type="RefSeq" id="XP_006811177.1"/>
    </source>
</evidence>
<evidence type="ECO:0000256" key="1">
    <source>
        <dbReference type="ARBA" id="ARBA00022723"/>
    </source>
</evidence>
<dbReference type="PROSITE" id="PS01358">
    <property type="entry name" value="ZF_RANBP2_1"/>
    <property type="match status" value="1"/>
</dbReference>
<dbReference type="PANTHER" id="PTHR45766:SF3">
    <property type="entry name" value="DNA ANNEALING HELICASE AND ENDONUCLEASE ZRANB3"/>
    <property type="match status" value="1"/>
</dbReference>
<keyword evidence="6" id="KW-0862">Zinc</keyword>
<dbReference type="RefSeq" id="XP_006811177.1">
    <property type="nucleotide sequence ID" value="XM_006811114.1"/>
</dbReference>
<evidence type="ECO:0000256" key="6">
    <source>
        <dbReference type="ARBA" id="ARBA00022833"/>
    </source>
</evidence>
<dbReference type="InterPro" id="IPR027417">
    <property type="entry name" value="P-loop_NTPase"/>
</dbReference>
<dbReference type="CDD" id="cd18793">
    <property type="entry name" value="SF2_C_SNF"/>
    <property type="match status" value="1"/>
</dbReference>
<evidence type="ECO:0000256" key="2">
    <source>
        <dbReference type="ARBA" id="ARBA00022741"/>
    </source>
</evidence>
<feature type="compositionally biased region" description="Polar residues" evidence="9">
    <location>
        <begin position="547"/>
        <end position="556"/>
    </location>
</feature>
<feature type="compositionally biased region" description="Basic and acidic residues" evidence="9">
    <location>
        <begin position="1063"/>
        <end position="1076"/>
    </location>
</feature>
<dbReference type="Gene3D" id="2.30.30.380">
    <property type="entry name" value="Zn-finger domain of Sec23/24"/>
    <property type="match status" value="1"/>
</dbReference>
<dbReference type="InterPro" id="IPR002711">
    <property type="entry name" value="HNH"/>
</dbReference>
<dbReference type="GeneID" id="102803512"/>
<feature type="region of interest" description="Disordered" evidence="9">
    <location>
        <begin position="1045"/>
        <end position="1076"/>
    </location>
</feature>
<feature type="domain" description="Helicase ATP-binding" evidence="11">
    <location>
        <begin position="29"/>
        <end position="191"/>
    </location>
</feature>
<feature type="region of interest" description="Disordered" evidence="9">
    <location>
        <begin position="964"/>
        <end position="1005"/>
    </location>
</feature>
<organism evidence="13 14">
    <name type="scientific">Saccoglossus kowalevskii</name>
    <name type="common">Acorn worm</name>
    <dbReference type="NCBI Taxonomy" id="10224"/>
    <lineage>
        <taxon>Eukaryota</taxon>
        <taxon>Metazoa</taxon>
        <taxon>Hemichordata</taxon>
        <taxon>Enteropneusta</taxon>
        <taxon>Harrimaniidae</taxon>
        <taxon>Saccoglossus</taxon>
    </lineage>
</organism>
<dbReference type="CDD" id="cd00085">
    <property type="entry name" value="HNHc"/>
    <property type="match status" value="1"/>
</dbReference>
<dbReference type="Proteomes" id="UP000694865">
    <property type="component" value="Unplaced"/>
</dbReference>
<evidence type="ECO:0000256" key="3">
    <source>
        <dbReference type="ARBA" id="ARBA00022771"/>
    </source>
</evidence>
<evidence type="ECO:0000259" key="10">
    <source>
        <dbReference type="PROSITE" id="PS50199"/>
    </source>
</evidence>
<feature type="compositionally biased region" description="Basic residues" evidence="9">
    <location>
        <begin position="932"/>
        <end position="944"/>
    </location>
</feature>
<dbReference type="SMART" id="SM00490">
    <property type="entry name" value="HELICc"/>
    <property type="match status" value="1"/>
</dbReference>
<dbReference type="Pfam" id="PF01844">
    <property type="entry name" value="HNH"/>
    <property type="match status" value="1"/>
</dbReference>
<name>A0ABM0LTT6_SACKO</name>
<dbReference type="PROSITE" id="PS50199">
    <property type="entry name" value="ZF_RANBP2_2"/>
    <property type="match status" value="1"/>
</dbReference>
<proteinExistence type="predicted"/>
<keyword evidence="3 8" id="KW-0863">Zinc-finger</keyword>
<feature type="compositionally biased region" description="Polar residues" evidence="9">
    <location>
        <begin position="970"/>
        <end position="986"/>
    </location>
</feature>
<dbReference type="InterPro" id="IPR014001">
    <property type="entry name" value="Helicase_ATP-bd"/>
</dbReference>
<keyword evidence="4" id="KW-0378">Hydrolase</keyword>
<dbReference type="SMART" id="SM00487">
    <property type="entry name" value="DEXDc"/>
    <property type="match status" value="1"/>
</dbReference>
<evidence type="ECO:0000256" key="7">
    <source>
        <dbReference type="ARBA" id="ARBA00022840"/>
    </source>
</evidence>